<dbReference type="RefSeq" id="WP_226752101.1">
    <property type="nucleotide sequence ID" value="NZ_JAEINI020000013.1"/>
</dbReference>
<dbReference type="EMBL" id="JAEINI020000013">
    <property type="protein sequence ID" value="MCB5228037.1"/>
    <property type="molecule type" value="Genomic_DNA"/>
</dbReference>
<feature type="transmembrane region" description="Helical" evidence="1">
    <location>
        <begin position="107"/>
        <end position="128"/>
    </location>
</feature>
<dbReference type="Pfam" id="PF08570">
    <property type="entry name" value="DUF1761"/>
    <property type="match status" value="1"/>
</dbReference>
<protein>
    <submittedName>
        <fullName evidence="2">DUF1761 domain-containing protein</fullName>
    </submittedName>
</protein>
<reference evidence="2 3" key="1">
    <citation type="submission" date="2021-10" db="EMBL/GenBank/DDBJ databases">
        <title>Alishewanella koreense sp. nov. isolated from seawater of southwestern coast in South Korea and the proposal for the reclassification of Rheinheimera perlucida and Rheinheimera tuosuensis as Arsukibacterium perlucida and Arsukibacterium tuosuensis.</title>
        <authorList>
            <person name="Kim K.H."/>
            <person name="Ruan W."/>
            <person name="Kim K.R."/>
            <person name="Baek J.H."/>
            <person name="Jeon C.O."/>
        </authorList>
    </citation>
    <scope>NUCLEOTIDE SEQUENCE [LARGE SCALE GENOMIC DNA]</scope>
    <source>
        <strain evidence="2 3">16-MA</strain>
    </source>
</reference>
<gene>
    <name evidence="2" type="ORF">JAO78_014580</name>
</gene>
<feature type="transmembrane region" description="Helical" evidence="1">
    <location>
        <begin position="49"/>
        <end position="68"/>
    </location>
</feature>
<evidence type="ECO:0000256" key="1">
    <source>
        <dbReference type="SAM" id="Phobius"/>
    </source>
</evidence>
<feature type="transmembrane region" description="Helical" evidence="1">
    <location>
        <begin position="74"/>
        <end position="95"/>
    </location>
</feature>
<proteinExistence type="predicted"/>
<evidence type="ECO:0000313" key="2">
    <source>
        <dbReference type="EMBL" id="MCB5228037.1"/>
    </source>
</evidence>
<keyword evidence="1" id="KW-0472">Membrane</keyword>
<dbReference type="InterPro" id="IPR013879">
    <property type="entry name" value="DUF1761"/>
</dbReference>
<accession>A0ABS8C6X9</accession>
<evidence type="ECO:0000313" key="3">
    <source>
        <dbReference type="Proteomes" id="UP000633814"/>
    </source>
</evidence>
<keyword evidence="1" id="KW-1133">Transmembrane helix</keyword>
<keyword evidence="1" id="KW-0812">Transmembrane</keyword>
<sequence>MVEVSILAVLVAAVSSFVLGGLWYSPLLFGKAWLKESGAPTTPGHPAKVFGISFICSLLAAYAFAVLMGSSAELATALHMGLLVGVCFVATSFGINYQFVQRSGRLWLIDGGYHICQFLLYGLVFGLWP</sequence>
<keyword evidence="3" id="KW-1185">Reference proteome</keyword>
<comment type="caution">
    <text evidence="2">The sequence shown here is derived from an EMBL/GenBank/DDBJ whole genome shotgun (WGS) entry which is preliminary data.</text>
</comment>
<organism evidence="2 3">
    <name type="scientific">Alishewanella maricola</name>
    <dbReference type="NCBI Taxonomy" id="2795740"/>
    <lineage>
        <taxon>Bacteria</taxon>
        <taxon>Pseudomonadati</taxon>
        <taxon>Pseudomonadota</taxon>
        <taxon>Gammaproteobacteria</taxon>
        <taxon>Alteromonadales</taxon>
        <taxon>Alteromonadaceae</taxon>
        <taxon>Alishewanella</taxon>
    </lineage>
</organism>
<feature type="transmembrane region" description="Helical" evidence="1">
    <location>
        <begin position="6"/>
        <end position="29"/>
    </location>
</feature>
<name>A0ABS8C6X9_9ALTE</name>
<dbReference type="Proteomes" id="UP000633814">
    <property type="component" value="Unassembled WGS sequence"/>
</dbReference>